<evidence type="ECO:0000313" key="4">
    <source>
        <dbReference type="Proteomes" id="UP000189703"/>
    </source>
</evidence>
<dbReference type="InterPro" id="IPR001557">
    <property type="entry name" value="L-lactate/malate_DH"/>
</dbReference>
<dbReference type="STRING" id="4432.A0A1U8Q5K8"/>
<organism evidence="4 5">
    <name type="scientific">Nelumbo nucifera</name>
    <name type="common">Sacred lotus</name>
    <dbReference type="NCBI Taxonomy" id="4432"/>
    <lineage>
        <taxon>Eukaryota</taxon>
        <taxon>Viridiplantae</taxon>
        <taxon>Streptophyta</taxon>
        <taxon>Embryophyta</taxon>
        <taxon>Tracheophyta</taxon>
        <taxon>Spermatophyta</taxon>
        <taxon>Magnoliopsida</taxon>
        <taxon>Proteales</taxon>
        <taxon>Nelumbonaceae</taxon>
        <taxon>Nelumbo</taxon>
    </lineage>
</organism>
<keyword evidence="1" id="KW-0560">Oxidoreductase</keyword>
<dbReference type="GO" id="GO:0004459">
    <property type="term" value="F:L-lactate dehydrogenase (NAD+) activity"/>
    <property type="evidence" value="ECO:0000318"/>
    <property type="project" value="GO_Central"/>
</dbReference>
<dbReference type="PRINTS" id="PR00086">
    <property type="entry name" value="LLDHDRGNASE"/>
</dbReference>
<proteinExistence type="predicted"/>
<dbReference type="KEGG" id="nnu:109114717"/>
<dbReference type="AlphaFoldDB" id="A0A1U8Q5K8"/>
<dbReference type="SUPFAM" id="SSF51735">
    <property type="entry name" value="NAD(P)-binding Rossmann-fold domains"/>
    <property type="match status" value="1"/>
</dbReference>
<keyword evidence="2" id="KW-0520">NAD</keyword>
<dbReference type="PANTHER" id="PTHR43128">
    <property type="entry name" value="L-2-HYDROXYCARBOXYLATE DEHYDROGENASE (NAD(P)(+))"/>
    <property type="match status" value="1"/>
</dbReference>
<dbReference type="GeneID" id="109114717"/>
<evidence type="ECO:0000259" key="3">
    <source>
        <dbReference type="Pfam" id="PF00056"/>
    </source>
</evidence>
<protein>
    <submittedName>
        <fullName evidence="5">L-lactate dehydrogenase A-like</fullName>
    </submittedName>
</protein>
<evidence type="ECO:0000256" key="2">
    <source>
        <dbReference type="ARBA" id="ARBA00023027"/>
    </source>
</evidence>
<accession>A0A1U8Q5K8</accession>
<name>A0A1U8Q5K8_NELNU</name>
<evidence type="ECO:0000313" key="5">
    <source>
        <dbReference type="RefSeq" id="XP_019053340.1"/>
    </source>
</evidence>
<dbReference type="Proteomes" id="UP000189703">
    <property type="component" value="Unplaced"/>
</dbReference>
<reference evidence="5" key="1">
    <citation type="submission" date="2025-08" db="UniProtKB">
        <authorList>
            <consortium name="RefSeq"/>
        </authorList>
    </citation>
    <scope>IDENTIFICATION</scope>
</reference>
<dbReference type="OrthoDB" id="1109846at2759"/>
<dbReference type="Pfam" id="PF00056">
    <property type="entry name" value="Ldh_1_N"/>
    <property type="match status" value="1"/>
</dbReference>
<evidence type="ECO:0000256" key="1">
    <source>
        <dbReference type="ARBA" id="ARBA00023002"/>
    </source>
</evidence>
<dbReference type="Gene3D" id="3.40.50.720">
    <property type="entry name" value="NAD(P)-binding Rossmann-like Domain"/>
    <property type="match status" value="1"/>
</dbReference>
<dbReference type="InParanoid" id="A0A1U8Q5K8"/>
<dbReference type="InterPro" id="IPR001236">
    <property type="entry name" value="Lactate/malate_DH_N"/>
</dbReference>
<feature type="domain" description="Lactate/malate dehydrogenase N-terminal" evidence="3">
    <location>
        <begin position="108"/>
        <end position="181"/>
    </location>
</feature>
<dbReference type="InterPro" id="IPR036291">
    <property type="entry name" value="NAD(P)-bd_dom_sf"/>
</dbReference>
<dbReference type="GO" id="GO:0042867">
    <property type="term" value="P:pyruvate catabolic process"/>
    <property type="evidence" value="ECO:0000318"/>
    <property type="project" value="GO_Central"/>
</dbReference>
<sequence>MEKSPSFGFLSQDLDLDIAQTVASTRASSSARSSFHCGFKSQTVRVLCINLRSLVDRNKANFIPPTSHMTDHPKPSQTILTQDLADELALVDAKPDKLRDAKPAYFSHRSDLCIVMAGAHQNTGESRPSLLHRNVALFRNIIQPLAQHSQDSILMIVSNSVDILTYVAWKLSRFPYNRVTGSGTNLDSSRFRRV</sequence>
<dbReference type="RefSeq" id="XP_019053340.1">
    <property type="nucleotide sequence ID" value="XM_019197795.1"/>
</dbReference>
<dbReference type="PANTHER" id="PTHR43128:SF16">
    <property type="entry name" value="L-LACTATE DEHYDROGENASE"/>
    <property type="match status" value="1"/>
</dbReference>
<keyword evidence="4" id="KW-1185">Reference proteome</keyword>
<dbReference type="GO" id="GO:0006089">
    <property type="term" value="P:lactate metabolic process"/>
    <property type="evidence" value="ECO:0000318"/>
    <property type="project" value="GO_Central"/>
</dbReference>
<gene>
    <name evidence="5" type="primary">LOC109114717</name>
</gene>